<dbReference type="Proteomes" id="UP000198618">
    <property type="component" value="Unassembled WGS sequence"/>
</dbReference>
<evidence type="ECO:0000313" key="1">
    <source>
        <dbReference type="EMBL" id="SET42324.1"/>
    </source>
</evidence>
<proteinExistence type="predicted"/>
<accession>A0A1I0EBK3</accession>
<reference evidence="1 2" key="1">
    <citation type="submission" date="2016-10" db="EMBL/GenBank/DDBJ databases">
        <authorList>
            <person name="de Groot N.N."/>
        </authorList>
    </citation>
    <scope>NUCLEOTIDE SEQUENCE [LARGE SCALE GENOMIC DNA]</scope>
    <source>
        <strain evidence="1 2">IBRC-M 10780</strain>
    </source>
</reference>
<dbReference type="RefSeq" id="WP_090870305.1">
    <property type="nucleotide sequence ID" value="NZ_FOHE01000011.1"/>
</dbReference>
<dbReference type="AlphaFoldDB" id="A0A1I0EBK3"/>
<dbReference type="STRING" id="930131.SAMN05216389_11116"/>
<evidence type="ECO:0000313" key="2">
    <source>
        <dbReference type="Proteomes" id="UP000198618"/>
    </source>
</evidence>
<sequence>MAEVVTFNPEAKAEYFREKVAEGLPADKLFAGLVGNIAEGRDGLADFHMAELRALVSAYNEIESERLAKLFEEVSG</sequence>
<name>A0A1I0EBK3_9BACI</name>
<gene>
    <name evidence="1" type="ORF">SAMN05216389_11116</name>
</gene>
<dbReference type="EMBL" id="FOHE01000011">
    <property type="protein sequence ID" value="SET42324.1"/>
    <property type="molecule type" value="Genomic_DNA"/>
</dbReference>
<keyword evidence="2" id="KW-1185">Reference proteome</keyword>
<protein>
    <submittedName>
        <fullName evidence="1">Uncharacterized protein</fullName>
    </submittedName>
</protein>
<organism evidence="1 2">
    <name type="scientific">Oceanobacillus limi</name>
    <dbReference type="NCBI Taxonomy" id="930131"/>
    <lineage>
        <taxon>Bacteria</taxon>
        <taxon>Bacillati</taxon>
        <taxon>Bacillota</taxon>
        <taxon>Bacilli</taxon>
        <taxon>Bacillales</taxon>
        <taxon>Bacillaceae</taxon>
        <taxon>Oceanobacillus</taxon>
    </lineage>
</organism>